<dbReference type="AlphaFoldDB" id="A0A813QQU2"/>
<evidence type="ECO:0008006" key="4">
    <source>
        <dbReference type="Google" id="ProtNLM"/>
    </source>
</evidence>
<dbReference type="Proteomes" id="UP000663879">
    <property type="component" value="Unassembled WGS sequence"/>
</dbReference>
<dbReference type="SUPFAM" id="SSF54236">
    <property type="entry name" value="Ubiquitin-like"/>
    <property type="match status" value="1"/>
</dbReference>
<dbReference type="InterPro" id="IPR001611">
    <property type="entry name" value="Leu-rich_rpt"/>
</dbReference>
<reference evidence="2" key="1">
    <citation type="submission" date="2021-02" db="EMBL/GenBank/DDBJ databases">
        <authorList>
            <person name="Nowell W R."/>
        </authorList>
    </citation>
    <scope>NUCLEOTIDE SEQUENCE</scope>
    <source>
        <strain evidence="2">Ploen Becks lab</strain>
    </source>
</reference>
<organism evidence="2 3">
    <name type="scientific">Brachionus calyciflorus</name>
    <dbReference type="NCBI Taxonomy" id="104777"/>
    <lineage>
        <taxon>Eukaryota</taxon>
        <taxon>Metazoa</taxon>
        <taxon>Spiralia</taxon>
        <taxon>Gnathifera</taxon>
        <taxon>Rotifera</taxon>
        <taxon>Eurotatoria</taxon>
        <taxon>Monogononta</taxon>
        <taxon>Pseudotrocha</taxon>
        <taxon>Ploima</taxon>
        <taxon>Brachionidae</taxon>
        <taxon>Brachionus</taxon>
    </lineage>
</organism>
<gene>
    <name evidence="2" type="ORF">OXX778_LOCUS4935</name>
</gene>
<dbReference type="EMBL" id="CAJNOC010000514">
    <property type="protein sequence ID" value="CAF0770688.1"/>
    <property type="molecule type" value="Genomic_DNA"/>
</dbReference>
<evidence type="ECO:0000313" key="2">
    <source>
        <dbReference type="EMBL" id="CAF0770688.1"/>
    </source>
</evidence>
<protein>
    <recommendedName>
        <fullName evidence="4">Tubulin-specific chaperone cofactor E-like protein</fullName>
    </recommendedName>
</protein>
<keyword evidence="3" id="KW-1185">Reference proteome</keyword>
<dbReference type="SUPFAM" id="SSF52047">
    <property type="entry name" value="RNI-like"/>
    <property type="match status" value="1"/>
</dbReference>
<comment type="caution">
    <text evidence="2">The sequence shown here is derived from an EMBL/GenBank/DDBJ whole genome shotgun (WGS) entry which is preliminary data.</text>
</comment>
<dbReference type="InterPro" id="IPR029071">
    <property type="entry name" value="Ubiquitin-like_domsf"/>
</dbReference>
<sequence length="578" mass="67309">MSFLNKSLLDAIYDRYSEINDSDSLDFISSSSCSSASSSPISADSNNNFIKNQSVVSFYLPEAYSPRKAQDLNIRTSVSIVMTNLGLTHIGDETQLESICKDVLELDLSKNEFDNWEEVRKLLKCLKKLRLLNLSLNKFPTSNEYFNWPLIENLNTLNTLILNSCFLDLDLVESILDRLPNLTELHLASNNYKKITFSSQFLKESLKILYFNNNLLEDWLEVCKLGKSFPNLENLVLSENNLENFNNSDENKPNCELFKNIKILILNKIKLNDWSALDQLREFPQLKHIRMQNIPLVENLSDEEKYYVLVGHLDESIDSLNGSKISNDIKENCERKYIRYFMNLNSKPERYYELELKHGKLDPLADVNMDIRKRVHVKIKYNDKNIYEKIDVRQTVGEFKKYLEKFVGHPSNRFKVFYIDIEACSMAIYGPEELKHTNRCLYSFNIRDNDEFEIDLKPVQALHTTTSEYQFQYQHLGHLHQHHFNSHVNNKSYFQVPSNQNLTNRIKNRKIQTENLSNKDSTNRLLKRSKPGLITSPKLINKSNEMSSKNRNFLKNDSICSASLPIDLNKLKTTGDNE</sequence>
<feature type="region of interest" description="Disordered" evidence="1">
    <location>
        <begin position="528"/>
        <end position="547"/>
    </location>
</feature>
<accession>A0A813QQU2</accession>
<name>A0A813QQU2_9BILA</name>
<evidence type="ECO:0000313" key="3">
    <source>
        <dbReference type="Proteomes" id="UP000663879"/>
    </source>
</evidence>
<dbReference type="Gene3D" id="3.80.10.10">
    <property type="entry name" value="Ribonuclease Inhibitor"/>
    <property type="match status" value="2"/>
</dbReference>
<dbReference type="InterPro" id="IPR032675">
    <property type="entry name" value="LRR_dom_sf"/>
</dbReference>
<dbReference type="PROSITE" id="PS51450">
    <property type="entry name" value="LRR"/>
    <property type="match status" value="1"/>
</dbReference>
<evidence type="ECO:0000256" key="1">
    <source>
        <dbReference type="SAM" id="MobiDB-lite"/>
    </source>
</evidence>
<dbReference type="OrthoDB" id="5855206at2759"/>
<proteinExistence type="predicted"/>